<accession>A0A5C3LGF7</accession>
<feature type="signal peptide" evidence="1">
    <location>
        <begin position="1"/>
        <end position="20"/>
    </location>
</feature>
<proteinExistence type="predicted"/>
<protein>
    <recommendedName>
        <fullName evidence="4">CBM1 domain-containing protein</fullName>
    </recommendedName>
</protein>
<keyword evidence="3" id="KW-1185">Reference proteome</keyword>
<dbReference type="Proteomes" id="UP000308652">
    <property type="component" value="Unassembled WGS sequence"/>
</dbReference>
<evidence type="ECO:0000256" key="1">
    <source>
        <dbReference type="SAM" id="SignalP"/>
    </source>
</evidence>
<reference evidence="2 3" key="1">
    <citation type="journal article" date="2019" name="Nat. Ecol. Evol.">
        <title>Megaphylogeny resolves global patterns of mushroom evolution.</title>
        <authorList>
            <person name="Varga T."/>
            <person name="Krizsan K."/>
            <person name="Foldi C."/>
            <person name="Dima B."/>
            <person name="Sanchez-Garcia M."/>
            <person name="Sanchez-Ramirez S."/>
            <person name="Szollosi G.J."/>
            <person name="Szarkandi J.G."/>
            <person name="Papp V."/>
            <person name="Albert L."/>
            <person name="Andreopoulos W."/>
            <person name="Angelini C."/>
            <person name="Antonin V."/>
            <person name="Barry K.W."/>
            <person name="Bougher N.L."/>
            <person name="Buchanan P."/>
            <person name="Buyck B."/>
            <person name="Bense V."/>
            <person name="Catcheside P."/>
            <person name="Chovatia M."/>
            <person name="Cooper J."/>
            <person name="Damon W."/>
            <person name="Desjardin D."/>
            <person name="Finy P."/>
            <person name="Geml J."/>
            <person name="Haridas S."/>
            <person name="Hughes K."/>
            <person name="Justo A."/>
            <person name="Karasinski D."/>
            <person name="Kautmanova I."/>
            <person name="Kiss B."/>
            <person name="Kocsube S."/>
            <person name="Kotiranta H."/>
            <person name="LaButti K.M."/>
            <person name="Lechner B.E."/>
            <person name="Liimatainen K."/>
            <person name="Lipzen A."/>
            <person name="Lukacs Z."/>
            <person name="Mihaltcheva S."/>
            <person name="Morgado L.N."/>
            <person name="Niskanen T."/>
            <person name="Noordeloos M.E."/>
            <person name="Ohm R.A."/>
            <person name="Ortiz-Santana B."/>
            <person name="Ovrebo C."/>
            <person name="Racz N."/>
            <person name="Riley R."/>
            <person name="Savchenko A."/>
            <person name="Shiryaev A."/>
            <person name="Soop K."/>
            <person name="Spirin V."/>
            <person name="Szebenyi C."/>
            <person name="Tomsovsky M."/>
            <person name="Tulloss R.E."/>
            <person name="Uehling J."/>
            <person name="Grigoriev I.V."/>
            <person name="Vagvolgyi C."/>
            <person name="Papp T."/>
            <person name="Martin F.M."/>
            <person name="Miettinen O."/>
            <person name="Hibbett D.S."/>
            <person name="Nagy L.G."/>
        </authorList>
    </citation>
    <scope>NUCLEOTIDE SEQUENCE [LARGE SCALE GENOMIC DNA]</scope>
    <source>
        <strain evidence="2 3">CBS 166.37</strain>
    </source>
</reference>
<keyword evidence="1" id="KW-0732">Signal</keyword>
<name>A0A5C3LGF7_9AGAR</name>
<feature type="chain" id="PRO_5023009121" description="CBM1 domain-containing protein" evidence="1">
    <location>
        <begin position="21"/>
        <end position="61"/>
    </location>
</feature>
<dbReference type="AlphaFoldDB" id="A0A5C3LGF7"/>
<evidence type="ECO:0000313" key="3">
    <source>
        <dbReference type="Proteomes" id="UP000308652"/>
    </source>
</evidence>
<gene>
    <name evidence="2" type="ORF">BDQ12DRAFT_692839</name>
</gene>
<evidence type="ECO:0000313" key="2">
    <source>
        <dbReference type="EMBL" id="TFK32204.1"/>
    </source>
</evidence>
<dbReference type="EMBL" id="ML213682">
    <property type="protein sequence ID" value="TFK32204.1"/>
    <property type="molecule type" value="Genomic_DNA"/>
</dbReference>
<evidence type="ECO:0008006" key="4">
    <source>
        <dbReference type="Google" id="ProtNLM"/>
    </source>
</evidence>
<organism evidence="2 3">
    <name type="scientific">Crucibulum laeve</name>
    <dbReference type="NCBI Taxonomy" id="68775"/>
    <lineage>
        <taxon>Eukaryota</taxon>
        <taxon>Fungi</taxon>
        <taxon>Dikarya</taxon>
        <taxon>Basidiomycota</taxon>
        <taxon>Agaricomycotina</taxon>
        <taxon>Agaricomycetes</taxon>
        <taxon>Agaricomycetidae</taxon>
        <taxon>Agaricales</taxon>
        <taxon>Agaricineae</taxon>
        <taxon>Nidulariaceae</taxon>
        <taxon>Crucibulum</taxon>
    </lineage>
</organism>
<sequence length="61" mass="6449">MLGLKSLVVICALFVAQSTAAPRLEARTTCPGTNQPCDTPGYRCCGISAVIQYCMPTSVHC</sequence>